<evidence type="ECO:0000256" key="4">
    <source>
        <dbReference type="RuleBase" id="RU003744"/>
    </source>
</evidence>
<dbReference type="InterPro" id="IPR018313">
    <property type="entry name" value="SBP_3_CS"/>
</dbReference>
<evidence type="ECO:0000256" key="1">
    <source>
        <dbReference type="ARBA" id="ARBA00004196"/>
    </source>
</evidence>
<evidence type="ECO:0000256" key="2">
    <source>
        <dbReference type="ARBA" id="ARBA00010333"/>
    </source>
</evidence>
<dbReference type="Gene3D" id="3.40.190.10">
    <property type="entry name" value="Periplasmic binding protein-like II"/>
    <property type="match status" value="2"/>
</dbReference>
<dbReference type="Pfam" id="PF00497">
    <property type="entry name" value="SBP_bac_3"/>
    <property type="match status" value="1"/>
</dbReference>
<reference evidence="7 8" key="1">
    <citation type="submission" date="2020-08" db="EMBL/GenBank/DDBJ databases">
        <title>Genomic Encyclopedia of Type Strains, Phase IV (KMG-IV): sequencing the most valuable type-strain genomes for metagenomic binning, comparative biology and taxonomic classification.</title>
        <authorList>
            <person name="Goeker M."/>
        </authorList>
    </citation>
    <scope>NUCLEOTIDE SEQUENCE [LARGE SCALE GENOMIC DNA]</scope>
    <source>
        <strain evidence="7 8">DSM 44197</strain>
    </source>
</reference>
<comment type="subcellular location">
    <subcellularLocation>
        <location evidence="1">Cell envelope</location>
    </subcellularLocation>
</comment>
<dbReference type="PROSITE" id="PS51257">
    <property type="entry name" value="PROKAR_LIPOPROTEIN"/>
    <property type="match status" value="1"/>
</dbReference>
<dbReference type="InterPro" id="IPR006311">
    <property type="entry name" value="TAT_signal"/>
</dbReference>
<protein>
    <submittedName>
        <fullName evidence="7">Polar amino acid transport system substrate-binding protein</fullName>
    </submittedName>
</protein>
<dbReference type="SMART" id="SM00062">
    <property type="entry name" value="PBPb"/>
    <property type="match status" value="1"/>
</dbReference>
<dbReference type="PROSITE" id="PS01039">
    <property type="entry name" value="SBP_BACTERIAL_3"/>
    <property type="match status" value="1"/>
</dbReference>
<dbReference type="AlphaFoldDB" id="A0A7W3LJ98"/>
<evidence type="ECO:0000256" key="5">
    <source>
        <dbReference type="SAM" id="SignalP"/>
    </source>
</evidence>
<keyword evidence="8" id="KW-1185">Reference proteome</keyword>
<organism evidence="7 8">
    <name type="scientific">Actinomadura namibiensis</name>
    <dbReference type="NCBI Taxonomy" id="182080"/>
    <lineage>
        <taxon>Bacteria</taxon>
        <taxon>Bacillati</taxon>
        <taxon>Actinomycetota</taxon>
        <taxon>Actinomycetes</taxon>
        <taxon>Streptosporangiales</taxon>
        <taxon>Thermomonosporaceae</taxon>
        <taxon>Actinomadura</taxon>
    </lineage>
</organism>
<dbReference type="PROSITE" id="PS51318">
    <property type="entry name" value="TAT"/>
    <property type="match status" value="1"/>
</dbReference>
<feature type="chain" id="PRO_5038400254" evidence="5">
    <location>
        <begin position="22"/>
        <end position="281"/>
    </location>
</feature>
<dbReference type="GO" id="GO:0030313">
    <property type="term" value="C:cell envelope"/>
    <property type="evidence" value="ECO:0007669"/>
    <property type="project" value="UniProtKB-SubCell"/>
</dbReference>
<accession>A0A7W3LJ98</accession>
<comment type="caution">
    <text evidence="7">The sequence shown here is derived from an EMBL/GenBank/DDBJ whole genome shotgun (WGS) entry which is preliminary data.</text>
</comment>
<dbReference type="PANTHER" id="PTHR35936:SF19">
    <property type="entry name" value="AMINO-ACID-BINDING PROTEIN YXEM-RELATED"/>
    <property type="match status" value="1"/>
</dbReference>
<dbReference type="InterPro" id="IPR001638">
    <property type="entry name" value="Solute-binding_3/MltF_N"/>
</dbReference>
<comment type="similarity">
    <text evidence="2 4">Belongs to the bacterial solute-binding protein 3 family.</text>
</comment>
<proteinExistence type="inferred from homology"/>
<feature type="domain" description="Solute-binding protein family 3/N-terminal" evidence="6">
    <location>
        <begin position="45"/>
        <end position="266"/>
    </location>
</feature>
<sequence length="281" mass="29318">MRKVPTRRTALLAIALAAASAAGCGSGAEAGAGGGQAEGVAKAGVLKVGTTNNVRPYAYAENGKLTGFEIELMDAAAQRIGLRTSYVALDFSALLPAVNNRQFDVVSAAVGITPQRRKVVDFSDGYLAGYLGVLAAPGSGITSDAASVRGKRIAVLQGSIQDANAGKFVPGAEIVRFPDSNSADLALKNRRVDGFFNDFEPNLAIAKKYPGLRLSQPFTVPSTDHPAGWGVRKGNSVLVGKLNGALKQVVADGTWLRLYKKYFPESPVPGADQLPPYTAKA</sequence>
<dbReference type="PANTHER" id="PTHR35936">
    <property type="entry name" value="MEMBRANE-BOUND LYTIC MUREIN TRANSGLYCOSYLASE F"/>
    <property type="match status" value="1"/>
</dbReference>
<evidence type="ECO:0000313" key="7">
    <source>
        <dbReference type="EMBL" id="MBA8949088.1"/>
    </source>
</evidence>
<dbReference type="EMBL" id="JACJIA010000001">
    <property type="protein sequence ID" value="MBA8949088.1"/>
    <property type="molecule type" value="Genomic_DNA"/>
</dbReference>
<dbReference type="RefSeq" id="WP_182841600.1">
    <property type="nucleotide sequence ID" value="NZ_BAAALP010000008.1"/>
</dbReference>
<dbReference type="SUPFAM" id="SSF53850">
    <property type="entry name" value="Periplasmic binding protein-like II"/>
    <property type="match status" value="1"/>
</dbReference>
<name>A0A7W3LJ98_ACTNM</name>
<feature type="signal peptide" evidence="5">
    <location>
        <begin position="1"/>
        <end position="21"/>
    </location>
</feature>
<evidence type="ECO:0000259" key="6">
    <source>
        <dbReference type="SMART" id="SM00062"/>
    </source>
</evidence>
<dbReference type="Proteomes" id="UP000572680">
    <property type="component" value="Unassembled WGS sequence"/>
</dbReference>
<gene>
    <name evidence="7" type="ORF">HNR61_000686</name>
</gene>
<dbReference type="CDD" id="cd13530">
    <property type="entry name" value="PBP2_peptides_like"/>
    <property type="match status" value="1"/>
</dbReference>
<evidence type="ECO:0000256" key="3">
    <source>
        <dbReference type="ARBA" id="ARBA00022729"/>
    </source>
</evidence>
<keyword evidence="3 5" id="KW-0732">Signal</keyword>
<evidence type="ECO:0000313" key="8">
    <source>
        <dbReference type="Proteomes" id="UP000572680"/>
    </source>
</evidence>